<evidence type="ECO:0000259" key="7">
    <source>
        <dbReference type="PROSITE" id="PS50011"/>
    </source>
</evidence>
<dbReference type="Proteomes" id="UP000199400">
    <property type="component" value="Unassembled WGS sequence"/>
</dbReference>
<organism evidence="8 9">
    <name type="scientific">Nannocystis exedens</name>
    <dbReference type="NCBI Taxonomy" id="54"/>
    <lineage>
        <taxon>Bacteria</taxon>
        <taxon>Pseudomonadati</taxon>
        <taxon>Myxococcota</taxon>
        <taxon>Polyangia</taxon>
        <taxon>Nannocystales</taxon>
        <taxon>Nannocystaceae</taxon>
        <taxon>Nannocystis</taxon>
    </lineage>
</organism>
<dbReference type="PROSITE" id="PS50011">
    <property type="entry name" value="PROTEIN_KINASE_DOM"/>
    <property type="match status" value="1"/>
</dbReference>
<dbReference type="STRING" id="54.SAMN02745121_08443"/>
<dbReference type="CDD" id="cd14014">
    <property type="entry name" value="STKc_PknB_like"/>
    <property type="match status" value="1"/>
</dbReference>
<evidence type="ECO:0000256" key="1">
    <source>
        <dbReference type="ARBA" id="ARBA00022679"/>
    </source>
</evidence>
<dbReference type="InterPro" id="IPR011009">
    <property type="entry name" value="Kinase-like_dom_sf"/>
</dbReference>
<dbReference type="PANTHER" id="PTHR43289">
    <property type="entry name" value="MITOGEN-ACTIVATED PROTEIN KINASE KINASE KINASE 20-RELATED"/>
    <property type="match status" value="1"/>
</dbReference>
<dbReference type="GO" id="GO:0005524">
    <property type="term" value="F:ATP binding"/>
    <property type="evidence" value="ECO:0007669"/>
    <property type="project" value="UniProtKB-KW"/>
</dbReference>
<protein>
    <submittedName>
        <fullName evidence="8">Serine/threonine protein kinase</fullName>
    </submittedName>
</protein>
<dbReference type="Gene3D" id="3.30.200.20">
    <property type="entry name" value="Phosphorylase Kinase, domain 1"/>
    <property type="match status" value="1"/>
</dbReference>
<keyword evidence="4" id="KW-0067">ATP-binding</keyword>
<dbReference type="PANTHER" id="PTHR43289:SF6">
    <property type="entry name" value="SERINE_THREONINE-PROTEIN KINASE NEKL-3"/>
    <property type="match status" value="1"/>
</dbReference>
<proteinExistence type="predicted"/>
<keyword evidence="2" id="KW-0547">Nucleotide-binding</keyword>
<feature type="compositionally biased region" description="Acidic residues" evidence="5">
    <location>
        <begin position="38"/>
        <end position="103"/>
    </location>
</feature>
<evidence type="ECO:0000256" key="2">
    <source>
        <dbReference type="ARBA" id="ARBA00022741"/>
    </source>
</evidence>
<evidence type="ECO:0000256" key="6">
    <source>
        <dbReference type="SAM" id="Phobius"/>
    </source>
</evidence>
<sequence>MRDRTVGAGARPARTEARRPGAQLVATTDGRDICGAEDAADEGDDEDFDDGEDDEDFDDGEEDGDDDEVADGEVDDEVDEEDEVDDEEADDEEIADGEDDDEADPYRFLLEEDDRAPNLEEWSPSLVSGRIEILDKLKEGAMGAVWRGRHLKLERPVAVKVLDESLKLRADGRERFLREARALARLDHPNIVRVYDCDELPDGNLYLCMELLDGETLRDVFQRGKPLGALEVIEIGRQICDAVGTAHQQGILHRDLTPSNIMRLRDASRTIKVIDWGLCKYLDLFYQRPVPEPGAPPGSCLVTPLGARFGTPEYLAPEMILRENPRPPSFRTDVFSLAVVLYELLTARHPFAPGERREPRPICEALPGFEYEELEAALRQAMHFEPEKRTPTMAEFGEALDLARDRVLALRTADGAPRVSRVGAGEAVATTSSKLAAAMSGVSMSSDDSAHARLPVEQPWEGGRSRVPGSMAFHAFALVFIAGVGTGVLGLLVGQRLGAIPTTVVVVRDTPPREAPPAVAPQAAPPVVAETRDTPAREPTSLAAVPERAAVEPASLAVPAPAVLAATDAPRPRASASRPPPSPTFSSVMANQKKKLLACAKKTGVTEESVTVQVRYKGNGVDGVRVLKMSKEHPFSICVDDVVRDANPPRGASPIEDFTFSAR</sequence>
<keyword evidence="6" id="KW-1133">Transmembrane helix</keyword>
<evidence type="ECO:0000313" key="8">
    <source>
        <dbReference type="EMBL" id="SFF37222.1"/>
    </source>
</evidence>
<accession>A0A1I2I4L8</accession>
<evidence type="ECO:0000256" key="3">
    <source>
        <dbReference type="ARBA" id="ARBA00022777"/>
    </source>
</evidence>
<feature type="region of interest" description="Disordered" evidence="5">
    <location>
        <begin position="511"/>
        <end position="538"/>
    </location>
</feature>
<dbReference type="Pfam" id="PF00069">
    <property type="entry name" value="Pkinase"/>
    <property type="match status" value="1"/>
</dbReference>
<keyword evidence="8" id="KW-0723">Serine/threonine-protein kinase</keyword>
<keyword evidence="6" id="KW-0812">Transmembrane</keyword>
<feature type="region of interest" description="Disordered" evidence="5">
    <location>
        <begin position="567"/>
        <end position="588"/>
    </location>
</feature>
<name>A0A1I2I4L8_9BACT</name>
<dbReference type="EMBL" id="FOMX01000055">
    <property type="protein sequence ID" value="SFF37222.1"/>
    <property type="molecule type" value="Genomic_DNA"/>
</dbReference>
<evidence type="ECO:0000256" key="5">
    <source>
        <dbReference type="SAM" id="MobiDB-lite"/>
    </source>
</evidence>
<feature type="compositionally biased region" description="Low complexity" evidence="5">
    <location>
        <begin position="520"/>
        <end position="529"/>
    </location>
</feature>
<evidence type="ECO:0000256" key="4">
    <source>
        <dbReference type="ARBA" id="ARBA00022840"/>
    </source>
</evidence>
<feature type="domain" description="Protein kinase" evidence="7">
    <location>
        <begin position="131"/>
        <end position="408"/>
    </location>
</feature>
<keyword evidence="9" id="KW-1185">Reference proteome</keyword>
<gene>
    <name evidence="8" type="ORF">SAMN02745121_08443</name>
</gene>
<keyword evidence="1" id="KW-0808">Transferase</keyword>
<dbReference type="SUPFAM" id="SSF56112">
    <property type="entry name" value="Protein kinase-like (PK-like)"/>
    <property type="match status" value="1"/>
</dbReference>
<dbReference type="RefSeq" id="WP_177326058.1">
    <property type="nucleotide sequence ID" value="NZ_FOMX01000055.1"/>
</dbReference>
<feature type="transmembrane region" description="Helical" evidence="6">
    <location>
        <begin position="471"/>
        <end position="493"/>
    </location>
</feature>
<dbReference type="InterPro" id="IPR000719">
    <property type="entry name" value="Prot_kinase_dom"/>
</dbReference>
<evidence type="ECO:0000313" key="9">
    <source>
        <dbReference type="Proteomes" id="UP000199400"/>
    </source>
</evidence>
<dbReference type="Gene3D" id="1.10.510.10">
    <property type="entry name" value="Transferase(Phosphotransferase) domain 1"/>
    <property type="match status" value="1"/>
</dbReference>
<feature type="compositionally biased region" description="Low complexity" evidence="5">
    <location>
        <begin position="567"/>
        <end position="577"/>
    </location>
</feature>
<feature type="region of interest" description="Disordered" evidence="5">
    <location>
        <begin position="1"/>
        <end position="103"/>
    </location>
</feature>
<keyword evidence="6" id="KW-0472">Membrane</keyword>
<reference evidence="9" key="1">
    <citation type="submission" date="2016-10" db="EMBL/GenBank/DDBJ databases">
        <authorList>
            <person name="Varghese N."/>
            <person name="Submissions S."/>
        </authorList>
    </citation>
    <scope>NUCLEOTIDE SEQUENCE [LARGE SCALE GENOMIC DNA]</scope>
    <source>
        <strain evidence="9">ATCC 25963</strain>
    </source>
</reference>
<keyword evidence="3 8" id="KW-0418">Kinase</keyword>
<dbReference type="AlphaFoldDB" id="A0A1I2I4L8"/>
<dbReference type="GO" id="GO:0004674">
    <property type="term" value="F:protein serine/threonine kinase activity"/>
    <property type="evidence" value="ECO:0007669"/>
    <property type="project" value="UniProtKB-KW"/>
</dbReference>